<evidence type="ECO:0000313" key="1">
    <source>
        <dbReference type="EMBL" id="KAI3756242.1"/>
    </source>
</evidence>
<comment type="caution">
    <text evidence="1">The sequence shown here is derived from an EMBL/GenBank/DDBJ whole genome shotgun (WGS) entry which is preliminary data.</text>
</comment>
<reference evidence="1 2" key="2">
    <citation type="journal article" date="2022" name="Mol. Ecol. Resour.">
        <title>The genomes of chicory, endive, great burdock and yacon provide insights into Asteraceae paleo-polyploidization history and plant inulin production.</title>
        <authorList>
            <person name="Fan W."/>
            <person name="Wang S."/>
            <person name="Wang H."/>
            <person name="Wang A."/>
            <person name="Jiang F."/>
            <person name="Liu H."/>
            <person name="Zhao H."/>
            <person name="Xu D."/>
            <person name="Zhang Y."/>
        </authorList>
    </citation>
    <scope>NUCLEOTIDE SEQUENCE [LARGE SCALE GENOMIC DNA]</scope>
    <source>
        <strain evidence="2">cv. Yunnan</strain>
        <tissue evidence="1">Leaves</tissue>
    </source>
</reference>
<dbReference type="EMBL" id="CM042035">
    <property type="protein sequence ID" value="KAI3756242.1"/>
    <property type="molecule type" value="Genomic_DNA"/>
</dbReference>
<proteinExistence type="predicted"/>
<reference evidence="2" key="1">
    <citation type="journal article" date="2022" name="Mol. Ecol. Resour.">
        <title>The genomes of chicory, endive, great burdock and yacon provide insights into Asteraceae palaeo-polyploidization history and plant inulin production.</title>
        <authorList>
            <person name="Fan W."/>
            <person name="Wang S."/>
            <person name="Wang H."/>
            <person name="Wang A."/>
            <person name="Jiang F."/>
            <person name="Liu H."/>
            <person name="Zhao H."/>
            <person name="Xu D."/>
            <person name="Zhang Y."/>
        </authorList>
    </citation>
    <scope>NUCLEOTIDE SEQUENCE [LARGE SCALE GENOMIC DNA]</scope>
    <source>
        <strain evidence="2">cv. Yunnan</strain>
    </source>
</reference>
<organism evidence="1 2">
    <name type="scientific">Smallanthus sonchifolius</name>
    <dbReference type="NCBI Taxonomy" id="185202"/>
    <lineage>
        <taxon>Eukaryota</taxon>
        <taxon>Viridiplantae</taxon>
        <taxon>Streptophyta</taxon>
        <taxon>Embryophyta</taxon>
        <taxon>Tracheophyta</taxon>
        <taxon>Spermatophyta</taxon>
        <taxon>Magnoliopsida</taxon>
        <taxon>eudicotyledons</taxon>
        <taxon>Gunneridae</taxon>
        <taxon>Pentapetalae</taxon>
        <taxon>asterids</taxon>
        <taxon>campanulids</taxon>
        <taxon>Asterales</taxon>
        <taxon>Asteraceae</taxon>
        <taxon>Asteroideae</taxon>
        <taxon>Heliantheae alliance</taxon>
        <taxon>Millerieae</taxon>
        <taxon>Smallanthus</taxon>
    </lineage>
</organism>
<name>A0ACB9EBQ2_9ASTR</name>
<protein>
    <submittedName>
        <fullName evidence="1">Uncharacterized protein</fullName>
    </submittedName>
</protein>
<keyword evidence="2" id="KW-1185">Reference proteome</keyword>
<gene>
    <name evidence="1" type="ORF">L1987_56061</name>
</gene>
<dbReference type="Proteomes" id="UP001056120">
    <property type="component" value="Linkage Group LG18"/>
</dbReference>
<sequence>MATAAGAVVLLYYVLARRLTAADAKAAEDDEGREYMKSSKSKRKIAQRRPAQAPATWFETISTLSETLRFTYSETLGKWPIGDLAFGINYLLRRQGNVQVASVYAGENSVQLKGPEIIAHLKHYLQLLTLCILFSKKPFPVFLESAGYSEADVLLQKPKAGILKPAFTIISDKKSKCFLLLIRGTHSIKDTLTAATGGVVPFHHSVLHDGGISNLILGYAHCGMVAAARWIAKLSIPFLLESLKENPGFEVKIVGHSLGGGTAALLTYILREQKDLSSISCITFAPAACMTWELAESGKHFITTIINGSDLVPTFSTASIDDLRTEVTASSWLNDLRDQVEQTRVLNVVFRSATALGSRLPSMANARAKVAGAGAMLRPVSSSTQVVMKRAQNVAEAVVRTRSTLSAWSCMGARRRAVGTTPTENFSETSLILEKNPSSRATDTNHPVHEPNMDHGSSSDGSGSGSGSGHDDTDEEELLIPVDHVTSKSEHITEGELLYELEKELQRKESDAHIQAQKEEESAAQEIIEEEKVIADSVDHQQPISSSDILENQHLYPPGRIMHIVSTISNNPVSLDTDHDGTIEEHDHDHDHDNDHEHEHVGIYETPRDLYGKLRLSRTMINDHYMPMYKKMMEKLLVELEK</sequence>
<evidence type="ECO:0000313" key="2">
    <source>
        <dbReference type="Proteomes" id="UP001056120"/>
    </source>
</evidence>
<accession>A0ACB9EBQ2</accession>